<sequence length="1610" mass="181983">MSNMQAELLSLREQQRRARQPGPEARIPDHQDASGDADSHIYGCATENQVKFATCTLLGVALTWWNSQIRTLGPEAYAMTWEVLKKKMTDKYCSQGEIKKLEIELWNLKVKGNDVPAYIERFQELTLICTKFIANETEKVDKYISGLPDNIYGNIKSARPKTLDETIELANDLMDQKLRTYVERQSDNKRKADDSSRYNHSHQQQPFKRHNVAKVYNMGIGERKPYGGSLPKSTGNTNVANTQKGNGAAPKGNGCFECGAPGHFKRDCPKLKNKDGRNGNAQGWVYVVGNAEKRGNASGNPDTNVVTGTFLLNNQYASILFDTGVDRSFISIAFSSLVNIAPNPLENCYDVELADGKLVGIDTIIRGCTLNFLNHPFNIDLIPVELGSFDVIIGMDWLRRCHAVIVCDEKLVQVPYGNETLTFCGNKSSNGRESRLTISTKKEEDKSDGKQIKDVPIIRDFPEVFPEDLPGLPLARPVEFQIELILVAAPVARAPYRLASSEMKELSEQLQELSGRGFIRPSSSPWGASVLFVKKKDGSFRMGIDYCELNKLTVKNCYPLSRIDDLFDQLQGSSIYSKIDLRSGYHQLRVREQYIPKMAFRTRYGHYEFQVMPFRLTNAPAVFMDLMNRVCKPYLDKFVIVFIDDILIYSKEEKEHEEHLKAILELLKKEQLYDKFSKCEFWIPKVQFLGLAGYYRSAPILALPEGSEDFVVYCDASHKGLGVVLMQREKVIAYASRQLKVHEKNYTTHDLELGSVVFALKIWRHYLYGTRCTVFTDHKSLQHILDQKELNMRQRRWLELLSDYDCDIRYHPGKANVVADALSRKERIEPLRVRALVMTIGLDLPKRILEAQIEAQKPENLVNEDVGGIIRRDNTQGKMKPRVDGTLCLHDRSWIPCYGDLRSVIMHESHKSKYSIHPGSEKMYQDVKKLYWWPNMKADIATCGKAGIPADICACDGRFTSKFWRSFQKLWEIFAANLSHGQCEGIHVDDKLQFVEEPIEIMEREIKRLKRSRIPLVKVRWNSMGGRPLSSPGNGDRLVQSKRYHNSSQTGLRHPLREDYSLRFEGVTDWYQSQGYREPVTMSSATSAVTYTSVYTDSEPGRAFWGADDEEVSEGGIPRVIVLGYDGLPIQPVAPPSPDYIPGPEDPQTPPVPQDEDEREPMFVQAHDPDYVPEPIYPEYIPLEDEHEFSAEEQPILPVDSPTAESPGYVTESDPEEDPEEYEDDETEDGPVDYPMDGGDDGDDDDGDSSRDDANDEDEDDEDEEEEEEEHLAPADSAIVVPVDEPVFPPEGTKPVIPPPSTDITIGARITIRPQASISLPPEAEVERLLAMTTPSPSPPISLSPPSAGERLARCMALPAHSSPLLPSSGCPTQIQTLRITSTQALIDAVIAALPLPPSLYIPPPVDCRDVIPESEGRGIDYGFISTVDVEERRQGIRYVGYEIRDTLVDPAEAVPKIAPMTVGEETVWMVEEEAYASREAWAHSIGLSQATHQELQTHRDHVYAHETHLQAHQTQLQLQSTLIQTQHQVHETRFQMQQAELAALRETDRRRQDQMVETLRVIRDMRREMSDMQAELLALREQQRRARQPGPEARIPDHQDASGDADSHI</sequence>
<protein>
    <recommendedName>
        <fullName evidence="1">RNA-directed DNA polymerase</fullName>
        <ecNumber evidence="1">2.7.7.49</ecNumber>
    </recommendedName>
</protein>
<dbReference type="CDD" id="cd00303">
    <property type="entry name" value="retropepsin_like"/>
    <property type="match status" value="1"/>
</dbReference>
<dbReference type="Gene3D" id="1.10.340.70">
    <property type="match status" value="1"/>
</dbReference>
<dbReference type="Pfam" id="PF17917">
    <property type="entry name" value="RT_RNaseH"/>
    <property type="match status" value="1"/>
</dbReference>
<feature type="compositionally biased region" description="Pro residues" evidence="9">
    <location>
        <begin position="1133"/>
        <end position="1153"/>
    </location>
</feature>
<dbReference type="PANTHER" id="PTHR24559">
    <property type="entry name" value="TRANSPOSON TY3-I GAG-POL POLYPROTEIN"/>
    <property type="match status" value="1"/>
</dbReference>
<feature type="region of interest" description="Disordered" evidence="9">
    <location>
        <begin position="1187"/>
        <end position="1280"/>
    </location>
</feature>
<dbReference type="InterPro" id="IPR043502">
    <property type="entry name" value="DNA/RNA_pol_sf"/>
</dbReference>
<keyword evidence="8" id="KW-0862">Zinc</keyword>
<evidence type="ECO:0000256" key="5">
    <source>
        <dbReference type="ARBA" id="ARBA00022759"/>
    </source>
</evidence>
<dbReference type="Gene3D" id="4.10.60.10">
    <property type="entry name" value="Zinc finger, CCHC-type"/>
    <property type="match status" value="1"/>
</dbReference>
<dbReference type="SUPFAM" id="SSF57756">
    <property type="entry name" value="Retrovirus zinc finger-like domains"/>
    <property type="match status" value="1"/>
</dbReference>
<keyword evidence="2" id="KW-0808">Transferase</keyword>
<dbReference type="PANTHER" id="PTHR24559:SF427">
    <property type="entry name" value="RNA-DIRECTED DNA POLYMERASE"/>
    <property type="match status" value="1"/>
</dbReference>
<dbReference type="InterPro" id="IPR043128">
    <property type="entry name" value="Rev_trsase/Diguanyl_cyclase"/>
</dbReference>
<dbReference type="InterPro" id="IPR036875">
    <property type="entry name" value="Znf_CCHC_sf"/>
</dbReference>
<feature type="compositionally biased region" description="Acidic residues" evidence="9">
    <location>
        <begin position="1213"/>
        <end position="1231"/>
    </location>
</feature>
<dbReference type="SUPFAM" id="SSF50630">
    <property type="entry name" value="Acid proteases"/>
    <property type="match status" value="1"/>
</dbReference>
<dbReference type="PROSITE" id="PS50878">
    <property type="entry name" value="RT_POL"/>
    <property type="match status" value="1"/>
</dbReference>
<dbReference type="InterPro" id="IPR005162">
    <property type="entry name" value="Retrotrans_gag_dom"/>
</dbReference>
<reference evidence="12" key="2">
    <citation type="submission" date="2022-01" db="EMBL/GenBank/DDBJ databases">
        <authorList>
            <person name="Yamashiro T."/>
            <person name="Shiraishi A."/>
            <person name="Satake H."/>
            <person name="Nakayama K."/>
        </authorList>
    </citation>
    <scope>NUCLEOTIDE SEQUENCE</scope>
</reference>
<dbReference type="Gene3D" id="3.30.70.270">
    <property type="match status" value="1"/>
</dbReference>
<feature type="region of interest" description="Disordered" evidence="9">
    <location>
        <begin position="427"/>
        <end position="449"/>
    </location>
</feature>
<dbReference type="EMBL" id="BQNB010011012">
    <property type="protein sequence ID" value="GJS84930.1"/>
    <property type="molecule type" value="Genomic_DNA"/>
</dbReference>
<dbReference type="Gene3D" id="2.40.70.10">
    <property type="entry name" value="Acid Proteases"/>
    <property type="match status" value="1"/>
</dbReference>
<evidence type="ECO:0000259" key="11">
    <source>
        <dbReference type="PROSITE" id="PS50878"/>
    </source>
</evidence>
<feature type="compositionally biased region" description="Basic and acidic residues" evidence="9">
    <location>
        <begin position="184"/>
        <end position="197"/>
    </location>
</feature>
<dbReference type="Pfam" id="PF03732">
    <property type="entry name" value="Retrotrans_gag"/>
    <property type="match status" value="1"/>
</dbReference>
<feature type="compositionally biased region" description="Basic and acidic residues" evidence="9">
    <location>
        <begin position="1595"/>
        <end position="1610"/>
    </location>
</feature>
<feature type="region of interest" description="Disordered" evidence="9">
    <location>
        <begin position="13"/>
        <end position="34"/>
    </location>
</feature>
<feature type="region of interest" description="Disordered" evidence="9">
    <location>
        <begin position="184"/>
        <end position="208"/>
    </location>
</feature>
<dbReference type="CDD" id="cd01647">
    <property type="entry name" value="RT_LTR"/>
    <property type="match status" value="1"/>
</dbReference>
<dbReference type="Pfam" id="PF00098">
    <property type="entry name" value="zf-CCHC"/>
    <property type="match status" value="1"/>
</dbReference>
<keyword evidence="5" id="KW-0255">Endonuclease</keyword>
<evidence type="ECO:0000256" key="6">
    <source>
        <dbReference type="ARBA" id="ARBA00022801"/>
    </source>
</evidence>
<feature type="region of interest" description="Disordered" evidence="9">
    <location>
        <begin position="1133"/>
        <end position="1159"/>
    </location>
</feature>
<dbReference type="SMART" id="SM00343">
    <property type="entry name" value="ZnF_C2HC"/>
    <property type="match status" value="1"/>
</dbReference>
<dbReference type="Pfam" id="PF08284">
    <property type="entry name" value="RVP_2"/>
    <property type="match status" value="1"/>
</dbReference>
<proteinExistence type="predicted"/>
<dbReference type="InterPro" id="IPR000477">
    <property type="entry name" value="RT_dom"/>
</dbReference>
<keyword evidence="7 12" id="KW-0695">RNA-directed DNA polymerase</keyword>
<evidence type="ECO:0000313" key="13">
    <source>
        <dbReference type="Proteomes" id="UP001151760"/>
    </source>
</evidence>
<evidence type="ECO:0000256" key="9">
    <source>
        <dbReference type="SAM" id="MobiDB-lite"/>
    </source>
</evidence>
<dbReference type="InterPro" id="IPR053134">
    <property type="entry name" value="RNA-dir_DNA_polymerase"/>
</dbReference>
<reference evidence="12" key="1">
    <citation type="journal article" date="2022" name="Int. J. Mol. Sci.">
        <title>Draft Genome of Tanacetum Coccineum: Genomic Comparison of Closely Related Tanacetum-Family Plants.</title>
        <authorList>
            <person name="Yamashiro T."/>
            <person name="Shiraishi A."/>
            <person name="Nakayama K."/>
            <person name="Satake H."/>
        </authorList>
    </citation>
    <scope>NUCLEOTIDE SEQUENCE</scope>
</reference>
<keyword evidence="4" id="KW-0540">Nuclease</keyword>
<keyword evidence="13" id="KW-1185">Reference proteome</keyword>
<evidence type="ECO:0000256" key="3">
    <source>
        <dbReference type="ARBA" id="ARBA00022695"/>
    </source>
</evidence>
<dbReference type="InterPro" id="IPR001878">
    <property type="entry name" value="Znf_CCHC"/>
</dbReference>
<keyword evidence="8" id="KW-0479">Metal-binding</keyword>
<feature type="domain" description="Reverse transcriptase" evidence="11">
    <location>
        <begin position="514"/>
        <end position="693"/>
    </location>
</feature>
<feature type="domain" description="CCHC-type" evidence="10">
    <location>
        <begin position="255"/>
        <end position="270"/>
    </location>
</feature>
<accession>A0ABQ4Z4A8</accession>
<evidence type="ECO:0000256" key="4">
    <source>
        <dbReference type="ARBA" id="ARBA00022722"/>
    </source>
</evidence>
<dbReference type="PROSITE" id="PS50158">
    <property type="entry name" value="ZF_CCHC"/>
    <property type="match status" value="1"/>
</dbReference>
<dbReference type="GO" id="GO:0003964">
    <property type="term" value="F:RNA-directed DNA polymerase activity"/>
    <property type="evidence" value="ECO:0007669"/>
    <property type="project" value="UniProtKB-KW"/>
</dbReference>
<dbReference type="Pfam" id="PF00078">
    <property type="entry name" value="RVT_1"/>
    <property type="match status" value="1"/>
</dbReference>
<feature type="compositionally biased region" description="Acidic residues" evidence="9">
    <location>
        <begin position="1238"/>
        <end position="1247"/>
    </location>
</feature>
<dbReference type="Gene3D" id="3.10.20.370">
    <property type="match status" value="1"/>
</dbReference>
<dbReference type="CDD" id="cd09274">
    <property type="entry name" value="RNase_HI_RT_Ty3"/>
    <property type="match status" value="1"/>
</dbReference>
<evidence type="ECO:0000256" key="1">
    <source>
        <dbReference type="ARBA" id="ARBA00012493"/>
    </source>
</evidence>
<dbReference type="Pfam" id="PF17921">
    <property type="entry name" value="Integrase_H2C2"/>
    <property type="match status" value="1"/>
</dbReference>
<dbReference type="EC" id="2.7.7.49" evidence="1"/>
<feature type="region of interest" description="Disordered" evidence="9">
    <location>
        <begin position="1581"/>
        <end position="1610"/>
    </location>
</feature>
<dbReference type="InterPro" id="IPR041373">
    <property type="entry name" value="RT_RNaseH"/>
</dbReference>
<dbReference type="InterPro" id="IPR021109">
    <property type="entry name" value="Peptidase_aspartic_dom_sf"/>
</dbReference>
<organism evidence="12 13">
    <name type="scientific">Tanacetum coccineum</name>
    <dbReference type="NCBI Taxonomy" id="301880"/>
    <lineage>
        <taxon>Eukaryota</taxon>
        <taxon>Viridiplantae</taxon>
        <taxon>Streptophyta</taxon>
        <taxon>Embryophyta</taxon>
        <taxon>Tracheophyta</taxon>
        <taxon>Spermatophyta</taxon>
        <taxon>Magnoliopsida</taxon>
        <taxon>eudicotyledons</taxon>
        <taxon>Gunneridae</taxon>
        <taxon>Pentapetalae</taxon>
        <taxon>asterids</taxon>
        <taxon>campanulids</taxon>
        <taxon>Asterales</taxon>
        <taxon>Asteraceae</taxon>
        <taxon>Asteroideae</taxon>
        <taxon>Anthemideae</taxon>
        <taxon>Anthemidinae</taxon>
        <taxon>Tanacetum</taxon>
    </lineage>
</organism>
<keyword evidence="6" id="KW-0378">Hydrolase</keyword>
<dbReference type="Gene3D" id="3.10.10.10">
    <property type="entry name" value="HIV Type 1 Reverse Transcriptase, subunit A, domain 1"/>
    <property type="match status" value="1"/>
</dbReference>
<dbReference type="InterPro" id="IPR041588">
    <property type="entry name" value="Integrase_H2C2"/>
</dbReference>
<keyword evidence="8" id="KW-0863">Zinc-finger</keyword>
<name>A0ABQ4Z4A8_9ASTR</name>
<dbReference type="Proteomes" id="UP001151760">
    <property type="component" value="Unassembled WGS sequence"/>
</dbReference>
<evidence type="ECO:0000313" key="12">
    <source>
        <dbReference type="EMBL" id="GJS84930.1"/>
    </source>
</evidence>
<keyword evidence="3" id="KW-0548">Nucleotidyltransferase</keyword>
<evidence type="ECO:0000256" key="7">
    <source>
        <dbReference type="ARBA" id="ARBA00022918"/>
    </source>
</evidence>
<evidence type="ECO:0000256" key="2">
    <source>
        <dbReference type="ARBA" id="ARBA00022679"/>
    </source>
</evidence>
<dbReference type="SUPFAM" id="SSF56672">
    <property type="entry name" value="DNA/RNA polymerases"/>
    <property type="match status" value="1"/>
</dbReference>
<evidence type="ECO:0000259" key="10">
    <source>
        <dbReference type="PROSITE" id="PS50158"/>
    </source>
</evidence>
<comment type="caution">
    <text evidence="12">The sequence shown here is derived from an EMBL/GenBank/DDBJ whole genome shotgun (WGS) entry which is preliminary data.</text>
</comment>
<feature type="compositionally biased region" description="Basic and acidic residues" evidence="9">
    <location>
        <begin position="430"/>
        <end position="449"/>
    </location>
</feature>
<gene>
    <name evidence="12" type="ORF">Tco_0751471</name>
</gene>
<evidence type="ECO:0000256" key="8">
    <source>
        <dbReference type="PROSITE-ProRule" id="PRU00047"/>
    </source>
</evidence>
<feature type="compositionally biased region" description="Acidic residues" evidence="9">
    <location>
        <begin position="1254"/>
        <end position="1270"/>
    </location>
</feature>